<sequence length="98" mass="10844">MRFITGHTTRGKSVFYDLFAESEAAELEMRAILLQALTTWLHNQKMTQAAAAAAEVLGTTQARVSDIKRGKINQFSLDLLVKLAARAGLHPRMKLESS</sequence>
<name>A0A158BHZ9_9BURK</name>
<dbReference type="Gene3D" id="1.10.260.40">
    <property type="entry name" value="lambda repressor-like DNA-binding domains"/>
    <property type="match status" value="1"/>
</dbReference>
<dbReference type="EMBL" id="FCOE02000010">
    <property type="protein sequence ID" value="SAK69689.1"/>
    <property type="molecule type" value="Genomic_DNA"/>
</dbReference>
<gene>
    <name evidence="2" type="ORF">AWB80_03594</name>
</gene>
<dbReference type="InterPro" id="IPR010982">
    <property type="entry name" value="Lambda_DNA-bd_dom_sf"/>
</dbReference>
<organism evidence="2 3">
    <name type="scientific">Caballeronia pedi</name>
    <dbReference type="NCBI Taxonomy" id="1777141"/>
    <lineage>
        <taxon>Bacteria</taxon>
        <taxon>Pseudomonadati</taxon>
        <taxon>Pseudomonadota</taxon>
        <taxon>Betaproteobacteria</taxon>
        <taxon>Burkholderiales</taxon>
        <taxon>Burkholderiaceae</taxon>
        <taxon>Caballeronia</taxon>
    </lineage>
</organism>
<proteinExistence type="predicted"/>
<evidence type="ECO:0000313" key="3">
    <source>
        <dbReference type="Proteomes" id="UP000054911"/>
    </source>
</evidence>
<dbReference type="Pfam" id="PF13744">
    <property type="entry name" value="HTH_37"/>
    <property type="match status" value="1"/>
</dbReference>
<feature type="domain" description="HigA2-like helix-turn-helix" evidence="1">
    <location>
        <begin position="19"/>
        <end position="91"/>
    </location>
</feature>
<keyword evidence="3" id="KW-1185">Reference proteome</keyword>
<dbReference type="GO" id="GO:0003677">
    <property type="term" value="F:DNA binding"/>
    <property type="evidence" value="ECO:0007669"/>
    <property type="project" value="InterPro"/>
</dbReference>
<comment type="caution">
    <text evidence="2">The sequence shown here is derived from an EMBL/GenBank/DDBJ whole genome shotgun (WGS) entry which is preliminary data.</text>
</comment>
<dbReference type="RefSeq" id="WP_087131384.1">
    <property type="nucleotide sequence ID" value="NZ_FCOE02000010.1"/>
</dbReference>
<evidence type="ECO:0000259" key="1">
    <source>
        <dbReference type="Pfam" id="PF13744"/>
    </source>
</evidence>
<reference evidence="2" key="1">
    <citation type="submission" date="2016-01" db="EMBL/GenBank/DDBJ databases">
        <authorList>
            <person name="Peeters C."/>
        </authorList>
    </citation>
    <scope>NUCLEOTIDE SEQUENCE [LARGE SCALE GENOMIC DNA]</scope>
    <source>
        <strain evidence="2">LMG 29323</strain>
    </source>
</reference>
<dbReference type="OrthoDB" id="129377at2"/>
<evidence type="ECO:0000313" key="2">
    <source>
        <dbReference type="EMBL" id="SAK69689.1"/>
    </source>
</evidence>
<dbReference type="InterPro" id="IPR039554">
    <property type="entry name" value="HigA2-like_HTH"/>
</dbReference>
<dbReference type="Proteomes" id="UP000054911">
    <property type="component" value="Unassembled WGS sequence"/>
</dbReference>
<protein>
    <submittedName>
        <fullName evidence="2">XRE family transcriptional regulator</fullName>
    </submittedName>
</protein>
<dbReference type="SUPFAM" id="SSF47413">
    <property type="entry name" value="lambda repressor-like DNA-binding domains"/>
    <property type="match status" value="1"/>
</dbReference>
<dbReference type="STRING" id="1777141.AWB80_03594"/>
<dbReference type="AlphaFoldDB" id="A0A158BHZ9"/>
<accession>A0A158BHZ9</accession>